<gene>
    <name evidence="1" type="ORF">SPELUC_LOCUS54</name>
</gene>
<reference evidence="1" key="1">
    <citation type="submission" date="2021-06" db="EMBL/GenBank/DDBJ databases">
        <authorList>
            <person name="Kallberg Y."/>
            <person name="Tangrot J."/>
            <person name="Rosling A."/>
        </authorList>
    </citation>
    <scope>NUCLEOTIDE SEQUENCE</scope>
    <source>
        <strain evidence="1">28 12/20/2015</strain>
    </source>
</reference>
<comment type="caution">
    <text evidence="1">The sequence shown here is derived from an EMBL/GenBank/DDBJ whole genome shotgun (WGS) entry which is preliminary data.</text>
</comment>
<dbReference type="EMBL" id="CAJVPW010000016">
    <property type="protein sequence ID" value="CAG8439411.1"/>
    <property type="molecule type" value="Genomic_DNA"/>
</dbReference>
<evidence type="ECO:0000313" key="2">
    <source>
        <dbReference type="Proteomes" id="UP000789366"/>
    </source>
</evidence>
<evidence type="ECO:0000313" key="1">
    <source>
        <dbReference type="EMBL" id="CAG8439411.1"/>
    </source>
</evidence>
<organism evidence="1 2">
    <name type="scientific">Cetraspora pellucida</name>
    <dbReference type="NCBI Taxonomy" id="1433469"/>
    <lineage>
        <taxon>Eukaryota</taxon>
        <taxon>Fungi</taxon>
        <taxon>Fungi incertae sedis</taxon>
        <taxon>Mucoromycota</taxon>
        <taxon>Glomeromycotina</taxon>
        <taxon>Glomeromycetes</taxon>
        <taxon>Diversisporales</taxon>
        <taxon>Gigasporaceae</taxon>
        <taxon>Cetraspora</taxon>
    </lineage>
</organism>
<keyword evidence="2" id="KW-1185">Reference proteome</keyword>
<sequence>MLRILSNEEGLSVSGSKKELADHFVLKMASKMMKKEPVELPNSFQINKDHDNQAERVADDTSENILLNYMAEEKVLKERRFLSLERSLEKLLQTTLMKAIEKMKSSLQLAGNQDENKFWLESLELIVRAREIAYTQAYMFENPLKAFLKKKLMLARQSPAQKPYLDQSNIVFYYTVVSQQQLPGQSSQFPFYDQMIQQFFGRQLPVQEVAEEQVDMDMLMAFIGWLDMLEQSLHPQDPFPLEALKRYYNAQPKYANAIFCDKHSENVLTWLLQVNLLFKARKVGDDKQLQYIIVELQDAALQWYLNQVQANEGHQPFTDCESFAASIKNLLSQIDEMHEADKIMYFTEGLKGATKAEINYHVSETLNDTIKLATSYDSAMYDITKNVNKHYSLQNKGKAPTVMKLNRVELESSVNIKPINIKKENKTALDKNKYKKQELCFSCEKKVMYASKDFINLQFVKNLQLEINEEEEDTSELDNTKACQSILLTKKQFAKDTKSSAELYVIILSNTINRNPATNKTPECLKDLVLQYENLFPDDLSDKLPLRRSIDHEISLQVGSKPSYRPIY</sequence>
<protein>
    <submittedName>
        <fullName evidence="1">17262_t:CDS:1</fullName>
    </submittedName>
</protein>
<dbReference type="Proteomes" id="UP000789366">
    <property type="component" value="Unassembled WGS sequence"/>
</dbReference>
<accession>A0ACA9JW21</accession>
<proteinExistence type="predicted"/>
<name>A0ACA9JW21_9GLOM</name>